<evidence type="ECO:0000313" key="4">
    <source>
        <dbReference type="Proteomes" id="UP001348149"/>
    </source>
</evidence>
<comment type="caution">
    <text evidence="3">The sequence shown here is derived from an EMBL/GenBank/DDBJ whole genome shotgun (WGS) entry which is preliminary data.</text>
</comment>
<evidence type="ECO:0000256" key="2">
    <source>
        <dbReference type="SAM" id="Phobius"/>
    </source>
</evidence>
<feature type="transmembrane region" description="Helical" evidence="2">
    <location>
        <begin position="51"/>
        <end position="71"/>
    </location>
</feature>
<dbReference type="Proteomes" id="UP001348149">
    <property type="component" value="Unassembled WGS sequence"/>
</dbReference>
<gene>
    <name evidence="3" type="ORF">VK792_03375</name>
</gene>
<evidence type="ECO:0000256" key="1">
    <source>
        <dbReference type="SAM" id="Coils"/>
    </source>
</evidence>
<dbReference type="RefSeq" id="WP_326295937.1">
    <property type="nucleotide sequence ID" value="NZ_JAYLLH010000003.1"/>
</dbReference>
<keyword evidence="4" id="KW-1185">Reference proteome</keyword>
<keyword evidence="2" id="KW-0472">Membrane</keyword>
<protein>
    <submittedName>
        <fullName evidence="3">LapA family protein</fullName>
    </submittedName>
</protein>
<keyword evidence="1" id="KW-0175">Coiled coil</keyword>
<feature type="coiled-coil region" evidence="1">
    <location>
        <begin position="83"/>
        <end position="110"/>
    </location>
</feature>
<organism evidence="3 4">
    <name type="scientific">Mesobacterium hydrothermale</name>
    <dbReference type="NCBI Taxonomy" id="3111907"/>
    <lineage>
        <taxon>Bacteria</taxon>
        <taxon>Pseudomonadati</taxon>
        <taxon>Pseudomonadota</taxon>
        <taxon>Alphaproteobacteria</taxon>
        <taxon>Rhodobacterales</taxon>
        <taxon>Roseobacteraceae</taxon>
        <taxon>Mesobacterium</taxon>
    </lineage>
</organism>
<dbReference type="EMBL" id="JAYLLH010000003">
    <property type="protein sequence ID" value="MEC3860313.1"/>
    <property type="molecule type" value="Genomic_DNA"/>
</dbReference>
<reference evidence="3 4" key="1">
    <citation type="submission" date="2024-01" db="EMBL/GenBank/DDBJ databases">
        <title>Mesobacterium rodlantinim sp. nov., isolated from shallow sea hydrothermal systems off Kueishantao Island.</title>
        <authorList>
            <person name="Su Z."/>
            <person name="Tang K."/>
        </authorList>
    </citation>
    <scope>NUCLEOTIDE SEQUENCE [LARGE SCALE GENOMIC DNA]</scope>
    <source>
        <strain evidence="3 4">TK19101</strain>
    </source>
</reference>
<proteinExistence type="predicted"/>
<evidence type="ECO:0000313" key="3">
    <source>
        <dbReference type="EMBL" id="MEC3860313.1"/>
    </source>
</evidence>
<sequence>MRYIRYAFLGALAIVLMVVALANRATVTLNTLPDRIAEIPGMGPFALSIELPLFLVIFAGIAAGLMIGFVWEYLREHKHRADAARKGGEVRKLERELRRVKGQRDQGKDEVLALLDDVR</sequence>
<keyword evidence="2" id="KW-0812">Transmembrane</keyword>
<accession>A0ABU6HCX0</accession>
<keyword evidence="2" id="KW-1133">Transmembrane helix</keyword>
<name>A0ABU6HCX0_9RHOB</name>